<gene>
    <name evidence="2" type="ORF">GCM10011613_15270</name>
</gene>
<name>A0ABQ3B2C0_9GAMM</name>
<reference evidence="3" key="1">
    <citation type="journal article" date="2019" name="Int. J. Syst. Evol. Microbiol.">
        <title>The Global Catalogue of Microorganisms (GCM) 10K type strain sequencing project: providing services to taxonomists for standard genome sequencing and annotation.</title>
        <authorList>
            <consortium name="The Broad Institute Genomics Platform"/>
            <consortium name="The Broad Institute Genome Sequencing Center for Infectious Disease"/>
            <person name="Wu L."/>
            <person name="Ma J."/>
        </authorList>
    </citation>
    <scope>NUCLEOTIDE SEQUENCE [LARGE SCALE GENOMIC DNA]</scope>
    <source>
        <strain evidence="3">KCTC 32239</strain>
    </source>
</reference>
<dbReference type="EMBL" id="BMYZ01000001">
    <property type="protein sequence ID" value="GGY71454.1"/>
    <property type="molecule type" value="Genomic_DNA"/>
</dbReference>
<sequence length="217" mass="24877">MLYTLVALVVVLVAAYIAFRAIKILWLSSWFVGWLKGMFGLSLLTLGVAVALIAYDIYSYKQILVGQPVATINFETIEDQFFDALVVDANGNQQRFSLYGDQWQLDARIIKWQGYFSGFDIKPAFRLDRLSGRYYDIHKETTEKRSSFSLVKSPLQLDLWHFINEHPQWFSVIDAHYGTARYLPMKNGALYEISLTTTGLNVRPLNDVASKAMAEWK</sequence>
<accession>A0ABQ3B2C0</accession>
<keyword evidence="1" id="KW-0472">Membrane</keyword>
<evidence type="ECO:0000313" key="3">
    <source>
        <dbReference type="Proteomes" id="UP000619761"/>
    </source>
</evidence>
<organism evidence="2 3">
    <name type="scientific">Cellvibrio zantedeschiae</name>
    <dbReference type="NCBI Taxonomy" id="1237077"/>
    <lineage>
        <taxon>Bacteria</taxon>
        <taxon>Pseudomonadati</taxon>
        <taxon>Pseudomonadota</taxon>
        <taxon>Gammaproteobacteria</taxon>
        <taxon>Cellvibrionales</taxon>
        <taxon>Cellvibrionaceae</taxon>
        <taxon>Cellvibrio</taxon>
    </lineage>
</organism>
<keyword evidence="1" id="KW-0812">Transmembrane</keyword>
<keyword evidence="3" id="KW-1185">Reference proteome</keyword>
<keyword evidence="1" id="KW-1133">Transmembrane helix</keyword>
<comment type="caution">
    <text evidence="2">The sequence shown here is derived from an EMBL/GenBank/DDBJ whole genome shotgun (WGS) entry which is preliminary data.</text>
</comment>
<evidence type="ECO:0008006" key="4">
    <source>
        <dbReference type="Google" id="ProtNLM"/>
    </source>
</evidence>
<evidence type="ECO:0000313" key="2">
    <source>
        <dbReference type="EMBL" id="GGY71454.1"/>
    </source>
</evidence>
<dbReference type="Proteomes" id="UP000619761">
    <property type="component" value="Unassembled WGS sequence"/>
</dbReference>
<proteinExistence type="predicted"/>
<evidence type="ECO:0000256" key="1">
    <source>
        <dbReference type="SAM" id="Phobius"/>
    </source>
</evidence>
<feature type="transmembrane region" description="Helical" evidence="1">
    <location>
        <begin position="30"/>
        <end position="55"/>
    </location>
</feature>
<dbReference type="RefSeq" id="WP_189417263.1">
    <property type="nucleotide sequence ID" value="NZ_BMYZ01000001.1"/>
</dbReference>
<protein>
    <recommendedName>
        <fullName evidence="4">Cation/multidrug efflux pump</fullName>
    </recommendedName>
</protein>